<evidence type="ECO:0000259" key="1">
    <source>
        <dbReference type="PROSITE" id="PS50887"/>
    </source>
</evidence>
<dbReference type="Pfam" id="PF00990">
    <property type="entry name" value="GGDEF"/>
    <property type="match status" value="1"/>
</dbReference>
<protein>
    <recommendedName>
        <fullName evidence="1">GGDEF domain-containing protein</fullName>
    </recommendedName>
</protein>
<evidence type="ECO:0000313" key="2">
    <source>
        <dbReference type="EMBL" id="OGM15135.1"/>
    </source>
</evidence>
<sequence length="191" mass="21677">MDETEIVPQEDPRVEGRRTFWKNWVKGKSPEVVGDMLAQKEAEAERDALTGILNKRGFTNRVGEELKKTRGGPYSVLFLDLNYLGQINDLVGHEEGNYWVKLAANALRFSARARDLYGRWTQGDEFIMFLPGGYEEDAKIAWRNIERSFKPSFLISGGFAYNSGDLSFEQTLELAEKAMYGVKQGKKGQVI</sequence>
<dbReference type="CDD" id="cd01949">
    <property type="entry name" value="GGDEF"/>
    <property type="match status" value="1"/>
</dbReference>
<comment type="caution">
    <text evidence="2">The sequence shown here is derived from an EMBL/GenBank/DDBJ whole genome shotgun (WGS) entry which is preliminary data.</text>
</comment>
<organism evidence="2 3">
    <name type="scientific">Candidatus Woesebacteria bacterium RBG_16_42_24</name>
    <dbReference type="NCBI Taxonomy" id="1802485"/>
    <lineage>
        <taxon>Bacteria</taxon>
        <taxon>Candidatus Woeseibacteriota</taxon>
    </lineage>
</organism>
<dbReference type="EMBL" id="MGFX01000007">
    <property type="protein sequence ID" value="OGM15135.1"/>
    <property type="molecule type" value="Genomic_DNA"/>
</dbReference>
<dbReference type="InterPro" id="IPR050469">
    <property type="entry name" value="Diguanylate_Cyclase"/>
</dbReference>
<dbReference type="PANTHER" id="PTHR45138:SF9">
    <property type="entry name" value="DIGUANYLATE CYCLASE DGCM-RELATED"/>
    <property type="match status" value="1"/>
</dbReference>
<dbReference type="Gene3D" id="3.30.70.270">
    <property type="match status" value="1"/>
</dbReference>
<dbReference type="AlphaFoldDB" id="A0A1F7XLG8"/>
<dbReference type="InterPro" id="IPR043128">
    <property type="entry name" value="Rev_trsase/Diguanyl_cyclase"/>
</dbReference>
<dbReference type="STRING" id="1802485.A2V97_00120"/>
<dbReference type="SUPFAM" id="SSF55073">
    <property type="entry name" value="Nucleotide cyclase"/>
    <property type="match status" value="1"/>
</dbReference>
<dbReference type="SMART" id="SM00267">
    <property type="entry name" value="GGDEF"/>
    <property type="match status" value="1"/>
</dbReference>
<evidence type="ECO:0000313" key="3">
    <source>
        <dbReference type="Proteomes" id="UP000177382"/>
    </source>
</evidence>
<dbReference type="NCBIfam" id="TIGR00254">
    <property type="entry name" value="GGDEF"/>
    <property type="match status" value="1"/>
</dbReference>
<dbReference type="Proteomes" id="UP000177382">
    <property type="component" value="Unassembled WGS sequence"/>
</dbReference>
<dbReference type="InterPro" id="IPR000160">
    <property type="entry name" value="GGDEF_dom"/>
</dbReference>
<dbReference type="InterPro" id="IPR029787">
    <property type="entry name" value="Nucleotide_cyclase"/>
</dbReference>
<feature type="domain" description="GGDEF" evidence="1">
    <location>
        <begin position="72"/>
        <end position="191"/>
    </location>
</feature>
<reference evidence="2 3" key="1">
    <citation type="journal article" date="2016" name="Nat. Commun.">
        <title>Thousands of microbial genomes shed light on interconnected biogeochemical processes in an aquifer system.</title>
        <authorList>
            <person name="Anantharaman K."/>
            <person name="Brown C.T."/>
            <person name="Hug L.A."/>
            <person name="Sharon I."/>
            <person name="Castelle C.J."/>
            <person name="Probst A.J."/>
            <person name="Thomas B.C."/>
            <person name="Singh A."/>
            <person name="Wilkins M.J."/>
            <person name="Karaoz U."/>
            <person name="Brodie E.L."/>
            <person name="Williams K.H."/>
            <person name="Hubbard S.S."/>
            <person name="Banfield J.F."/>
        </authorList>
    </citation>
    <scope>NUCLEOTIDE SEQUENCE [LARGE SCALE GENOMIC DNA]</scope>
</reference>
<name>A0A1F7XLG8_9BACT</name>
<accession>A0A1F7XLG8</accession>
<dbReference type="PANTHER" id="PTHR45138">
    <property type="entry name" value="REGULATORY COMPONENTS OF SENSORY TRANSDUCTION SYSTEM"/>
    <property type="match status" value="1"/>
</dbReference>
<dbReference type="PROSITE" id="PS50887">
    <property type="entry name" value="GGDEF"/>
    <property type="match status" value="1"/>
</dbReference>
<dbReference type="GO" id="GO:0052621">
    <property type="term" value="F:diguanylate cyclase activity"/>
    <property type="evidence" value="ECO:0007669"/>
    <property type="project" value="TreeGrafter"/>
</dbReference>
<proteinExistence type="predicted"/>
<gene>
    <name evidence="2" type="ORF">A2V97_00120</name>
</gene>